<organism evidence="6 7">
    <name type="scientific">Candidatus Sulfuritelmatomonas gaucii</name>
    <dbReference type="NCBI Taxonomy" id="2043161"/>
    <lineage>
        <taxon>Bacteria</taxon>
        <taxon>Pseudomonadati</taxon>
        <taxon>Acidobacteriota</taxon>
        <taxon>Terriglobia</taxon>
        <taxon>Terriglobales</taxon>
        <taxon>Acidobacteriaceae</taxon>
        <taxon>Candidatus Sulfuritelmatomonas</taxon>
    </lineage>
</organism>
<dbReference type="Pfam" id="PF00669">
    <property type="entry name" value="Flagellin_N"/>
    <property type="match status" value="1"/>
</dbReference>
<gene>
    <name evidence="6" type="primary">hag</name>
    <name evidence="6" type="ORF">SBA5_290171</name>
</gene>
<reference evidence="7" key="1">
    <citation type="submission" date="2018-02" db="EMBL/GenBank/DDBJ databases">
        <authorList>
            <person name="Hausmann B."/>
        </authorList>
    </citation>
    <scope>NUCLEOTIDE SEQUENCE [LARGE SCALE GENOMIC DNA]</scope>
    <source>
        <strain evidence="7">Peat soil MAG SbA5</strain>
    </source>
</reference>
<keyword evidence="2 3" id="KW-0975">Bacterial flagellum</keyword>
<dbReference type="InterPro" id="IPR001492">
    <property type="entry name" value="Flagellin"/>
</dbReference>
<dbReference type="GO" id="GO:0005198">
    <property type="term" value="F:structural molecule activity"/>
    <property type="evidence" value="ECO:0007669"/>
    <property type="project" value="UniProtKB-UniRule"/>
</dbReference>
<dbReference type="Pfam" id="PF00700">
    <property type="entry name" value="Flagellin_C"/>
    <property type="match status" value="1"/>
</dbReference>
<evidence type="ECO:0000313" key="6">
    <source>
        <dbReference type="EMBL" id="SPE20317.1"/>
    </source>
</evidence>
<evidence type="ECO:0000313" key="7">
    <source>
        <dbReference type="Proteomes" id="UP000239735"/>
    </source>
</evidence>
<dbReference type="InterPro" id="IPR046358">
    <property type="entry name" value="Flagellin_C"/>
</dbReference>
<dbReference type="OrthoDB" id="9796789at2"/>
<dbReference type="Gene3D" id="1.20.1330.10">
    <property type="entry name" value="f41 fragment of flagellin, N-terminal domain"/>
    <property type="match status" value="1"/>
</dbReference>
<feature type="domain" description="Flagellin N-terminal" evidence="4">
    <location>
        <begin position="6"/>
        <end position="138"/>
    </location>
</feature>
<accession>A0A2N9LAJ0</accession>
<comment type="subcellular location">
    <subcellularLocation>
        <location evidence="3">Secreted</location>
    </subcellularLocation>
    <subcellularLocation>
        <location evidence="3">Bacterial flagellum</location>
    </subcellularLocation>
</comment>
<dbReference type="EMBL" id="OKRB01000085">
    <property type="protein sequence ID" value="SPE20317.1"/>
    <property type="molecule type" value="Genomic_DNA"/>
</dbReference>
<proteinExistence type="inferred from homology"/>
<sequence length="432" mass="43308">MSLGVLNNLSAVYAENNLNSTNNSLSKTLQQLSSGSKINSGADDAAGLSLVDGLQANQSALTQSGTNAQEGVGLLQVADGALSQVTSLLNRAVTLATEASNGTLTDKQDAAANQEYQSILSEISNIGSTTTYNQNKVFGTNVSVYTGDSSSTGASQDTLHLANLSSSYVGDTGGSMQYSSGTNVFINLSKTPTNLAVSGDAVTETTGLSFSVWDNTTAQAVTKTFTGATVQDLVGAINGAGLGVTASLTTNADATGATGAAGLETGIMLSGNVSYSSGGSASASSGVVLSASDVADEVALGGDQSTPSTPTSHSGIATISYNSVSDTHANLSTTDLSDQNDAEAALTSLNTAISDVAAQDGYLGAQINTLSAVSSVLSTQSENVQAAQNAVQATDYASASSNMSKYEILSQTGISALAQANSVQQEVTKLLQ</sequence>
<keyword evidence="6" id="KW-0969">Cilium</keyword>
<evidence type="ECO:0000256" key="3">
    <source>
        <dbReference type="RuleBase" id="RU362073"/>
    </source>
</evidence>
<keyword evidence="6" id="KW-0282">Flagellum</keyword>
<dbReference type="GO" id="GO:0005576">
    <property type="term" value="C:extracellular region"/>
    <property type="evidence" value="ECO:0007669"/>
    <property type="project" value="UniProtKB-SubCell"/>
</dbReference>
<keyword evidence="3" id="KW-0964">Secreted</keyword>
<dbReference type="SUPFAM" id="SSF64518">
    <property type="entry name" value="Phase 1 flagellin"/>
    <property type="match status" value="1"/>
</dbReference>
<dbReference type="PANTHER" id="PTHR42792:SF2">
    <property type="entry name" value="FLAGELLIN"/>
    <property type="match status" value="1"/>
</dbReference>
<dbReference type="AlphaFoldDB" id="A0A2N9LAJ0"/>
<evidence type="ECO:0000259" key="5">
    <source>
        <dbReference type="Pfam" id="PF00700"/>
    </source>
</evidence>
<keyword evidence="6" id="KW-0966">Cell projection</keyword>
<feature type="domain" description="Flagellin C-terminal" evidence="5">
    <location>
        <begin position="348"/>
        <end position="431"/>
    </location>
</feature>
<protein>
    <recommendedName>
        <fullName evidence="3">Flagellin</fullName>
    </recommendedName>
</protein>
<dbReference type="Proteomes" id="UP000239735">
    <property type="component" value="Unassembled WGS sequence"/>
</dbReference>
<dbReference type="PRINTS" id="PR00207">
    <property type="entry name" value="FLAGELLIN"/>
</dbReference>
<dbReference type="InterPro" id="IPR042187">
    <property type="entry name" value="Flagellin_C_sub2"/>
</dbReference>
<evidence type="ECO:0000259" key="4">
    <source>
        <dbReference type="Pfam" id="PF00669"/>
    </source>
</evidence>
<comment type="similarity">
    <text evidence="1 3">Belongs to the bacterial flagellin family.</text>
</comment>
<dbReference type="Gene3D" id="3.30.70.2120">
    <property type="match status" value="1"/>
</dbReference>
<evidence type="ECO:0000256" key="2">
    <source>
        <dbReference type="ARBA" id="ARBA00023143"/>
    </source>
</evidence>
<name>A0A2N9LAJ0_9BACT</name>
<dbReference type="Gene3D" id="6.10.10.10">
    <property type="entry name" value="Flagellar export chaperone, C-terminal domain"/>
    <property type="match status" value="1"/>
</dbReference>
<dbReference type="GO" id="GO:0009288">
    <property type="term" value="C:bacterial-type flagellum"/>
    <property type="evidence" value="ECO:0007669"/>
    <property type="project" value="UniProtKB-SubCell"/>
</dbReference>
<evidence type="ECO:0000256" key="1">
    <source>
        <dbReference type="ARBA" id="ARBA00005709"/>
    </source>
</evidence>
<dbReference type="InterPro" id="IPR001029">
    <property type="entry name" value="Flagellin_N"/>
</dbReference>
<dbReference type="PANTHER" id="PTHR42792">
    <property type="entry name" value="FLAGELLIN"/>
    <property type="match status" value="1"/>
</dbReference>
<comment type="function">
    <text evidence="3">Flagellin is the subunit protein which polymerizes to form the filaments of bacterial flagella.</text>
</comment>